<gene>
    <name evidence="3" type="ORF">KHM83_19495</name>
</gene>
<organism evidence="3 4">
    <name type="scientific">Fusibacter paucivorans</name>
    <dbReference type="NCBI Taxonomy" id="76009"/>
    <lineage>
        <taxon>Bacteria</taxon>
        <taxon>Bacillati</taxon>
        <taxon>Bacillota</taxon>
        <taxon>Clostridia</taxon>
        <taxon>Eubacteriales</taxon>
        <taxon>Eubacteriales Family XII. Incertae Sedis</taxon>
        <taxon>Fusibacter</taxon>
    </lineage>
</organism>
<dbReference type="InterPro" id="IPR047629">
    <property type="entry name" value="IS1182_transpos"/>
</dbReference>
<feature type="domain" description="Transposase InsH N-terminal" evidence="1">
    <location>
        <begin position="38"/>
        <end position="122"/>
    </location>
</feature>
<name>A0ABS5PVT0_9FIRM</name>
<dbReference type="InterPro" id="IPR008490">
    <property type="entry name" value="Transposase_InsH_N"/>
</dbReference>
<dbReference type="EMBL" id="JAHBCL010000079">
    <property type="protein sequence ID" value="MBS7528856.1"/>
    <property type="molecule type" value="Genomic_DNA"/>
</dbReference>
<evidence type="ECO:0000313" key="3">
    <source>
        <dbReference type="EMBL" id="MBS7528856.1"/>
    </source>
</evidence>
<feature type="domain" description="Transposase DDE" evidence="2">
    <location>
        <begin position="442"/>
        <end position="572"/>
    </location>
</feature>
<evidence type="ECO:0000259" key="2">
    <source>
        <dbReference type="Pfam" id="PF13751"/>
    </source>
</evidence>
<dbReference type="PANTHER" id="PTHR33408:SF2">
    <property type="entry name" value="TRANSPOSASE DDE DOMAIN-CONTAINING PROTEIN"/>
    <property type="match status" value="1"/>
</dbReference>
<dbReference type="Proteomes" id="UP000746471">
    <property type="component" value="Unassembled WGS sequence"/>
</dbReference>
<dbReference type="Pfam" id="PF13751">
    <property type="entry name" value="DDE_Tnp_1_6"/>
    <property type="match status" value="1"/>
</dbReference>
<dbReference type="NCBIfam" id="NF033551">
    <property type="entry name" value="transpos_IS1182"/>
    <property type="match status" value="1"/>
</dbReference>
<reference evidence="3 4" key="1">
    <citation type="submission" date="2021-05" db="EMBL/GenBank/DDBJ databases">
        <title>Fusibacter ferrireducens sp. nov., an anaerobic, sulfur- and Fe-reducing bacterium isolated from the mangrove sediment.</title>
        <authorList>
            <person name="Qiu D."/>
        </authorList>
    </citation>
    <scope>NUCLEOTIDE SEQUENCE [LARGE SCALE GENOMIC DNA]</scope>
    <source>
        <strain evidence="3 4">DSM 12116</strain>
    </source>
</reference>
<evidence type="ECO:0000259" key="1">
    <source>
        <dbReference type="Pfam" id="PF05598"/>
    </source>
</evidence>
<keyword evidence="4" id="KW-1185">Reference proteome</keyword>
<dbReference type="Pfam" id="PF05598">
    <property type="entry name" value="DUF772"/>
    <property type="match status" value="1"/>
</dbReference>
<dbReference type="InterPro" id="IPR025668">
    <property type="entry name" value="Tnp_DDE_dom"/>
</dbReference>
<accession>A0ABS5PVT0</accession>
<sequence length="590" mass="69776">MFNQVTSNDVTNKTYHYYTEFFETGQQVIHFNLYQIDLPKEDPVYTLKKVMAELDFSPLLERYSHLGRKGYNPIMLFAVLTYAALRGVRSVDRIVDLCTRDIAYMWLAQGEKPKRDVFYDFMNHKLSEPILMALHYQFIRKLQREGLVTLEALYIDGTKVEANANRYTFVWRGSINYHLANLLDSIQELYTQYNSFLMINGYDKKYKVPAMDMFIIEGIEKVRKVIEKNRTRKVNKKKKLSNNTIIEIDNMSPLELLKMQVHLKTIAEGEKIYFTCGKGKRKPEIQKLYEQLDVLGERLMKYKQSFEIMGDERNSYSKTDLEATFMRMKDDHMRNGQLKPAYNIQIAVENYFIIHSYISTDRTDYNPLIPVLKKHKEHLGCYPKEVTADSGYCSEKNLWFLEENNIDSYIKLQEHEAMKTRAYQKNIGKYRNMVKEGNSYRCANGRLLTHDHTEKRNTKGFERIFEVYACKNCDGCELKSECLYQYDEERHQHKNKTIKVNERWDALKAKSNENIQSEKGILNRLIRSIQTEGFFGDMKANDDFRQFNHRSAEKAHKEFTLYAFGKNLDKYHKFKMGKIKRYTGKSEKIA</sequence>
<proteinExistence type="predicted"/>
<dbReference type="PANTHER" id="PTHR33408">
    <property type="entry name" value="TRANSPOSASE"/>
    <property type="match status" value="1"/>
</dbReference>
<evidence type="ECO:0000313" key="4">
    <source>
        <dbReference type="Proteomes" id="UP000746471"/>
    </source>
</evidence>
<comment type="caution">
    <text evidence="3">The sequence shown here is derived from an EMBL/GenBank/DDBJ whole genome shotgun (WGS) entry which is preliminary data.</text>
</comment>
<protein>
    <submittedName>
        <fullName evidence="3">IS1182 family transposase</fullName>
    </submittedName>
</protein>